<dbReference type="PROSITE" id="PS50072">
    <property type="entry name" value="CSA_PPIASE_2"/>
    <property type="match status" value="1"/>
</dbReference>
<comment type="similarity">
    <text evidence="1">Belongs to the cyclophilin-type PPIase family.</text>
</comment>
<reference evidence="3" key="1">
    <citation type="submission" date="2021-01" db="EMBL/GenBank/DDBJ databases">
        <authorList>
            <person name="Corre E."/>
            <person name="Pelletier E."/>
            <person name="Niang G."/>
            <person name="Scheremetjew M."/>
            <person name="Finn R."/>
            <person name="Kale V."/>
            <person name="Holt S."/>
            <person name="Cochrane G."/>
            <person name="Meng A."/>
            <person name="Brown T."/>
            <person name="Cohen L."/>
        </authorList>
    </citation>
    <scope>NUCLEOTIDE SEQUENCE</scope>
    <source>
        <strain evidence="3">CCMP3278</strain>
    </source>
</reference>
<dbReference type="EMBL" id="HBFP01004498">
    <property type="protein sequence ID" value="CAD8818808.1"/>
    <property type="molecule type" value="Transcribed_RNA"/>
</dbReference>
<sequence length="239" mass="26809">MGGEKSEEVWMEIQVGDFEEYERALEEFERGKKFLLEYGESIGLEKSADRLLDAQIEMFEELYSTYAINMAPARCVKPKELVRFRLEICLMKDKCPKAVENFISLCKGDKSRKGTGNQSVKLHYKGTMFHRVEEALIQGGDITRGDGSGGESIFGGKFNDEKSALKVKHDEAGIVGMANSGKNSNTSQFYITFKALPQLDGKHVVIGKVQQHSMDHLIRMLLNLNSEKVKARISDCGTL</sequence>
<dbReference type="AlphaFoldDB" id="A0A7S0ZDX6"/>
<dbReference type="SUPFAM" id="SSF50891">
    <property type="entry name" value="Cyclophilin-like"/>
    <property type="match status" value="1"/>
</dbReference>
<comment type="function">
    <text evidence="1">PPIases accelerate the folding of proteins. It catalyzes the cis-trans isomerization of proline imidic peptide bonds in oligopeptides.</text>
</comment>
<dbReference type="PRINTS" id="PR00153">
    <property type="entry name" value="CSAPPISMRASE"/>
</dbReference>
<dbReference type="Pfam" id="PF00160">
    <property type="entry name" value="Pro_isomerase"/>
    <property type="match status" value="1"/>
</dbReference>
<dbReference type="GO" id="GO:0003755">
    <property type="term" value="F:peptidyl-prolyl cis-trans isomerase activity"/>
    <property type="evidence" value="ECO:0007669"/>
    <property type="project" value="UniProtKB-UniRule"/>
</dbReference>
<evidence type="ECO:0000256" key="1">
    <source>
        <dbReference type="RuleBase" id="RU363019"/>
    </source>
</evidence>
<accession>A0A7S0ZDX6</accession>
<dbReference type="GO" id="GO:0006457">
    <property type="term" value="P:protein folding"/>
    <property type="evidence" value="ECO:0007669"/>
    <property type="project" value="TreeGrafter"/>
</dbReference>
<keyword evidence="1" id="KW-0697">Rotamase</keyword>
<evidence type="ECO:0000259" key="2">
    <source>
        <dbReference type="PROSITE" id="PS50072"/>
    </source>
</evidence>
<dbReference type="InterPro" id="IPR029000">
    <property type="entry name" value="Cyclophilin-like_dom_sf"/>
</dbReference>
<comment type="catalytic activity">
    <reaction evidence="1">
        <text>[protein]-peptidylproline (omega=180) = [protein]-peptidylproline (omega=0)</text>
        <dbReference type="Rhea" id="RHEA:16237"/>
        <dbReference type="Rhea" id="RHEA-COMP:10747"/>
        <dbReference type="Rhea" id="RHEA-COMP:10748"/>
        <dbReference type="ChEBI" id="CHEBI:83833"/>
        <dbReference type="ChEBI" id="CHEBI:83834"/>
        <dbReference type="EC" id="5.2.1.8"/>
    </reaction>
</comment>
<proteinExistence type="inferred from homology"/>
<dbReference type="Gene3D" id="2.40.100.10">
    <property type="entry name" value="Cyclophilin-like"/>
    <property type="match status" value="1"/>
</dbReference>
<dbReference type="PANTHER" id="PTHR11071">
    <property type="entry name" value="PEPTIDYL-PROLYL CIS-TRANS ISOMERASE"/>
    <property type="match status" value="1"/>
</dbReference>
<dbReference type="GO" id="GO:0005737">
    <property type="term" value="C:cytoplasm"/>
    <property type="evidence" value="ECO:0007669"/>
    <property type="project" value="TreeGrafter"/>
</dbReference>
<dbReference type="GO" id="GO:0016018">
    <property type="term" value="F:cyclosporin A binding"/>
    <property type="evidence" value="ECO:0007669"/>
    <property type="project" value="TreeGrafter"/>
</dbReference>
<dbReference type="InterPro" id="IPR002130">
    <property type="entry name" value="Cyclophilin-type_PPIase_dom"/>
</dbReference>
<gene>
    <name evidence="3" type="ORF">TOLI1172_LOCUS3197</name>
</gene>
<name>A0A7S0ZDX6_9RHOD</name>
<keyword evidence="1" id="KW-0413">Isomerase</keyword>
<dbReference type="EC" id="5.2.1.8" evidence="1"/>
<organism evidence="3">
    <name type="scientific">Timspurckia oligopyrenoides</name>
    <dbReference type="NCBI Taxonomy" id="708627"/>
    <lineage>
        <taxon>Eukaryota</taxon>
        <taxon>Rhodophyta</taxon>
        <taxon>Bangiophyceae</taxon>
        <taxon>Porphyridiales</taxon>
        <taxon>Porphyridiaceae</taxon>
        <taxon>Timspurckia</taxon>
    </lineage>
</organism>
<feature type="domain" description="PPIase cyclophilin-type" evidence="2">
    <location>
        <begin position="85"/>
        <end position="215"/>
    </location>
</feature>
<evidence type="ECO:0000313" key="3">
    <source>
        <dbReference type="EMBL" id="CAD8818808.1"/>
    </source>
</evidence>
<dbReference type="PANTHER" id="PTHR11071:SF561">
    <property type="entry name" value="PEPTIDYL-PROLYL CIS-TRANS ISOMERASE D-RELATED"/>
    <property type="match status" value="1"/>
</dbReference>
<protein>
    <recommendedName>
        <fullName evidence="1">Peptidyl-prolyl cis-trans isomerase</fullName>
        <shortName evidence="1">PPIase</shortName>
        <ecNumber evidence="1">5.2.1.8</ecNumber>
    </recommendedName>
</protein>